<dbReference type="Proteomes" id="UP001596274">
    <property type="component" value="Unassembled WGS sequence"/>
</dbReference>
<reference evidence="3 4" key="1">
    <citation type="journal article" date="2019" name="Int. J. Syst. Evol. Microbiol.">
        <title>The Global Catalogue of Microorganisms (GCM) 10K type strain sequencing project: providing services to taxonomists for standard genome sequencing and annotation.</title>
        <authorList>
            <consortium name="The Broad Institute Genomics Platform"/>
            <consortium name="The Broad Institute Genome Sequencing Center for Infectious Disease"/>
            <person name="Wu L."/>
            <person name="Ma J."/>
        </authorList>
    </citation>
    <scope>NUCLEOTIDE SEQUENCE [LARGE SCALE GENOMIC DNA]</scope>
    <source>
        <strain evidence="3 4">PJ61</strain>
    </source>
</reference>
<keyword evidence="4" id="KW-1185">Reference proteome</keyword>
<dbReference type="EMBL" id="JBHSWT010000043">
    <property type="protein sequence ID" value="MFC6770316.1"/>
    <property type="molecule type" value="Genomic_DNA"/>
</dbReference>
<dbReference type="Pfam" id="PF14216">
    <property type="entry name" value="DUF4326"/>
    <property type="match status" value="1"/>
</dbReference>
<gene>
    <name evidence="3" type="ORF">ACFQDD_02040</name>
</gene>
<comment type="caution">
    <text evidence="3">The sequence shown here is derived from an EMBL/GenBank/DDBJ whole genome shotgun (WGS) entry which is preliminary data.</text>
</comment>
<organism evidence="3 4">
    <name type="scientific">Halorubrum pallidum</name>
    <dbReference type="NCBI Taxonomy" id="1526114"/>
    <lineage>
        <taxon>Archaea</taxon>
        <taxon>Methanobacteriati</taxon>
        <taxon>Methanobacteriota</taxon>
        <taxon>Stenosarchaea group</taxon>
        <taxon>Halobacteria</taxon>
        <taxon>Halobacteriales</taxon>
        <taxon>Haloferacaceae</taxon>
        <taxon>Halorubrum</taxon>
    </lineage>
</organism>
<evidence type="ECO:0000313" key="4">
    <source>
        <dbReference type="Proteomes" id="UP001596274"/>
    </source>
</evidence>
<accession>A0ABD5T296</accession>
<feature type="region of interest" description="Disordered" evidence="1">
    <location>
        <begin position="1"/>
        <end position="21"/>
    </location>
</feature>
<dbReference type="InterPro" id="IPR025475">
    <property type="entry name" value="DUF4326"/>
</dbReference>
<dbReference type="Pfam" id="PF05869">
    <property type="entry name" value="Dam"/>
    <property type="match status" value="1"/>
</dbReference>
<name>A0ABD5T296_9EURY</name>
<evidence type="ECO:0000313" key="3">
    <source>
        <dbReference type="EMBL" id="MFC6770316.1"/>
    </source>
</evidence>
<feature type="domain" description="DUF4326" evidence="2">
    <location>
        <begin position="203"/>
        <end position="284"/>
    </location>
</feature>
<proteinExistence type="predicted"/>
<sequence>MPSRQRTLSGDIESGSGKYNTPLSEVKPISDAVGGFDVDVCASKDSQLADVNIRETGGLTADWSNYDTVWCNHPYARGEPQRWLEEAVETDAQTVVTLSRCDTSTQYFRDYLMEADLLHFPDRIEFVGESNGADFANVYGVFGEVPDELRAHFLSQSGVTIAPGRSGSTRVISEWLHDSVTFEQRDDGDGVALVGPDGTRLVDNHDGYADHRIGRSNKFGNPFKTSQDGGNYTRGESVEMYRGWFHGCLETGSGPFDADDVEALRGEQIGCWCVPKLCHGMVILNHLAKTG</sequence>
<protein>
    <submittedName>
        <fullName evidence="3">DNA N-6-adenine-methyltransferase</fullName>
    </submittedName>
</protein>
<dbReference type="AlphaFoldDB" id="A0ABD5T296"/>
<evidence type="ECO:0000256" key="1">
    <source>
        <dbReference type="SAM" id="MobiDB-lite"/>
    </source>
</evidence>
<evidence type="ECO:0000259" key="2">
    <source>
        <dbReference type="Pfam" id="PF14216"/>
    </source>
</evidence>
<dbReference type="InterPro" id="IPR008593">
    <property type="entry name" value="Dam_MeTrfase"/>
</dbReference>